<evidence type="ECO:0000256" key="9">
    <source>
        <dbReference type="RuleBase" id="RU003979"/>
    </source>
</evidence>
<dbReference type="InterPro" id="IPR020783">
    <property type="entry name" value="Ribosomal_uL11_C"/>
</dbReference>
<dbReference type="GO" id="GO:0006412">
    <property type="term" value="P:translation"/>
    <property type="evidence" value="ECO:0007669"/>
    <property type="project" value="UniProtKB-UniRule"/>
</dbReference>
<keyword evidence="6 7" id="KW-0687">Ribonucleoprotein</keyword>
<dbReference type="CDD" id="cd00349">
    <property type="entry name" value="Ribosomal_L11"/>
    <property type="match status" value="1"/>
</dbReference>
<dbReference type="InterPro" id="IPR036796">
    <property type="entry name" value="Ribosomal_uL11_N_sf"/>
</dbReference>
<evidence type="ECO:0000313" key="12">
    <source>
        <dbReference type="EMBL" id="OHA81116.1"/>
    </source>
</evidence>
<evidence type="ECO:0000256" key="3">
    <source>
        <dbReference type="ARBA" id="ARBA00022730"/>
    </source>
</evidence>
<dbReference type="HAMAP" id="MF_00736">
    <property type="entry name" value="Ribosomal_uL11"/>
    <property type="match status" value="1"/>
</dbReference>
<dbReference type="GO" id="GO:0003735">
    <property type="term" value="F:structural constituent of ribosome"/>
    <property type="evidence" value="ECO:0007669"/>
    <property type="project" value="InterPro"/>
</dbReference>
<evidence type="ECO:0000256" key="2">
    <source>
        <dbReference type="ARBA" id="ARBA00022481"/>
    </source>
</evidence>
<dbReference type="SUPFAM" id="SSF54747">
    <property type="entry name" value="Ribosomal L11/L12e N-terminal domain"/>
    <property type="match status" value="1"/>
</dbReference>
<dbReference type="InterPro" id="IPR020784">
    <property type="entry name" value="Ribosomal_uL11_N"/>
</dbReference>
<organism evidence="12 13">
    <name type="scientific">Candidatus Yonathbacteria bacterium RIFCSPHIGHO2_01_FULL_51_10</name>
    <dbReference type="NCBI Taxonomy" id="1802723"/>
    <lineage>
        <taxon>Bacteria</taxon>
        <taxon>Candidatus Yonathiibacteriota</taxon>
    </lineage>
</organism>
<dbReference type="InterPro" id="IPR000911">
    <property type="entry name" value="Ribosomal_uL11"/>
</dbReference>
<evidence type="ECO:0000256" key="8">
    <source>
        <dbReference type="RuleBase" id="RU003978"/>
    </source>
</evidence>
<dbReference type="AlphaFoldDB" id="A0A1G2S7T1"/>
<dbReference type="PANTHER" id="PTHR11661:SF1">
    <property type="entry name" value="LARGE RIBOSOMAL SUBUNIT PROTEIN UL11M"/>
    <property type="match status" value="1"/>
</dbReference>
<evidence type="ECO:0000313" key="13">
    <source>
        <dbReference type="Proteomes" id="UP000176997"/>
    </source>
</evidence>
<comment type="caution">
    <text evidence="12">The sequence shown here is derived from an EMBL/GenBank/DDBJ whole genome shotgun (WGS) entry which is preliminary data.</text>
</comment>
<comment type="function">
    <text evidence="7 9">Forms part of the ribosomal stalk which helps the ribosome interact with GTP-bound translation factors.</text>
</comment>
<dbReference type="SUPFAM" id="SSF46906">
    <property type="entry name" value="Ribosomal protein L11, C-terminal domain"/>
    <property type="match status" value="1"/>
</dbReference>
<comment type="subunit">
    <text evidence="7">Part of the ribosomal stalk of the 50S ribosomal subunit. Interacts with L10 and the large rRNA to form the base of the stalk. L10 forms an elongated spine to which L12 dimers bind in a sequential fashion forming a multimeric L10(L12)X complex.</text>
</comment>
<dbReference type="SMART" id="SM00649">
    <property type="entry name" value="RL11"/>
    <property type="match status" value="1"/>
</dbReference>
<reference evidence="12 13" key="1">
    <citation type="journal article" date="2016" name="Nat. Commun.">
        <title>Thousands of microbial genomes shed light on interconnected biogeochemical processes in an aquifer system.</title>
        <authorList>
            <person name="Anantharaman K."/>
            <person name="Brown C.T."/>
            <person name="Hug L.A."/>
            <person name="Sharon I."/>
            <person name="Castelle C.J."/>
            <person name="Probst A.J."/>
            <person name="Thomas B.C."/>
            <person name="Singh A."/>
            <person name="Wilkins M.J."/>
            <person name="Karaoz U."/>
            <person name="Brodie E.L."/>
            <person name="Williams K.H."/>
            <person name="Hubbard S.S."/>
            <person name="Banfield J.F."/>
        </authorList>
    </citation>
    <scope>NUCLEOTIDE SEQUENCE [LARGE SCALE GENOMIC DNA]</scope>
</reference>
<dbReference type="GO" id="GO:0022625">
    <property type="term" value="C:cytosolic large ribosomal subunit"/>
    <property type="evidence" value="ECO:0007669"/>
    <property type="project" value="TreeGrafter"/>
</dbReference>
<evidence type="ECO:0000259" key="10">
    <source>
        <dbReference type="Pfam" id="PF00298"/>
    </source>
</evidence>
<evidence type="ECO:0000256" key="4">
    <source>
        <dbReference type="ARBA" id="ARBA00022884"/>
    </source>
</evidence>
<dbReference type="NCBIfam" id="TIGR01632">
    <property type="entry name" value="L11_bact"/>
    <property type="match status" value="1"/>
</dbReference>
<gene>
    <name evidence="7" type="primary">rplK</name>
    <name evidence="12" type="ORF">A2675_00855</name>
</gene>
<sequence length="140" mass="14850">MAKKITKKIKLQAPAGKATPAPPLGPALGQAGVNIGEFVVKFNDATREMMGDIVPVEITVYEDRSFTFVLKTPPASSLIVKAAGVEKGSGKNRVSKVGKVTKDQVRAIAERKMADLNANDIEAAMKIIEGTARSMGIDVK</sequence>
<evidence type="ECO:0000259" key="11">
    <source>
        <dbReference type="Pfam" id="PF03946"/>
    </source>
</evidence>
<evidence type="ECO:0000256" key="5">
    <source>
        <dbReference type="ARBA" id="ARBA00022980"/>
    </source>
</evidence>
<dbReference type="GO" id="GO:0070180">
    <property type="term" value="F:large ribosomal subunit rRNA binding"/>
    <property type="evidence" value="ECO:0007669"/>
    <property type="project" value="UniProtKB-UniRule"/>
</dbReference>
<evidence type="ECO:0000256" key="1">
    <source>
        <dbReference type="ARBA" id="ARBA00010537"/>
    </source>
</evidence>
<keyword evidence="2 7" id="KW-0488">Methylation</keyword>
<name>A0A1G2S7T1_9BACT</name>
<dbReference type="Gene3D" id="3.30.1550.10">
    <property type="entry name" value="Ribosomal protein L11/L12, N-terminal domain"/>
    <property type="match status" value="1"/>
</dbReference>
<comment type="PTM">
    <text evidence="7 9">One or more lysine residues are methylated.</text>
</comment>
<dbReference type="PANTHER" id="PTHR11661">
    <property type="entry name" value="60S RIBOSOMAL PROTEIN L12"/>
    <property type="match status" value="1"/>
</dbReference>
<dbReference type="InterPro" id="IPR006519">
    <property type="entry name" value="Ribosomal_uL11_bac-typ"/>
</dbReference>
<dbReference type="Pfam" id="PF00298">
    <property type="entry name" value="Ribosomal_L11"/>
    <property type="match status" value="1"/>
</dbReference>
<comment type="similarity">
    <text evidence="1 7 8">Belongs to the universal ribosomal protein uL11 family.</text>
</comment>
<dbReference type="FunFam" id="1.10.10.250:FF:000001">
    <property type="entry name" value="50S ribosomal protein L11"/>
    <property type="match status" value="1"/>
</dbReference>
<feature type="domain" description="Large ribosomal subunit protein uL11 C-terminal" evidence="10">
    <location>
        <begin position="71"/>
        <end position="139"/>
    </location>
</feature>
<evidence type="ECO:0000256" key="6">
    <source>
        <dbReference type="ARBA" id="ARBA00023274"/>
    </source>
</evidence>
<dbReference type="STRING" id="1802723.A2675_00855"/>
<feature type="domain" description="Large ribosomal subunit protein uL11 N-terminal" evidence="11">
    <location>
        <begin position="9"/>
        <end position="66"/>
    </location>
</feature>
<dbReference type="Proteomes" id="UP000176997">
    <property type="component" value="Unassembled WGS sequence"/>
</dbReference>
<keyword evidence="3 7" id="KW-0699">rRNA-binding</keyword>
<evidence type="ECO:0000256" key="7">
    <source>
        <dbReference type="HAMAP-Rule" id="MF_00736"/>
    </source>
</evidence>
<dbReference type="Gene3D" id="1.10.10.250">
    <property type="entry name" value="Ribosomal protein L11, C-terminal domain"/>
    <property type="match status" value="1"/>
</dbReference>
<protein>
    <recommendedName>
        <fullName evidence="7">Large ribosomal subunit protein uL11</fullName>
    </recommendedName>
</protein>
<accession>A0A1G2S7T1</accession>
<proteinExistence type="inferred from homology"/>
<keyword evidence="5 7" id="KW-0689">Ribosomal protein</keyword>
<dbReference type="Pfam" id="PF03946">
    <property type="entry name" value="Ribosomal_L11_N"/>
    <property type="match status" value="1"/>
</dbReference>
<dbReference type="EMBL" id="MHUS01000014">
    <property type="protein sequence ID" value="OHA81116.1"/>
    <property type="molecule type" value="Genomic_DNA"/>
</dbReference>
<keyword evidence="4 7" id="KW-0694">RNA-binding</keyword>
<dbReference type="InterPro" id="IPR036769">
    <property type="entry name" value="Ribosomal_uL11_C_sf"/>
</dbReference>